<keyword evidence="3" id="KW-1185">Reference proteome</keyword>
<feature type="signal peptide" evidence="1">
    <location>
        <begin position="1"/>
        <end position="21"/>
    </location>
</feature>
<organism evidence="2 3">
    <name type="scientific">Potamilus streckersoni</name>
    <dbReference type="NCBI Taxonomy" id="2493646"/>
    <lineage>
        <taxon>Eukaryota</taxon>
        <taxon>Metazoa</taxon>
        <taxon>Spiralia</taxon>
        <taxon>Lophotrochozoa</taxon>
        <taxon>Mollusca</taxon>
        <taxon>Bivalvia</taxon>
        <taxon>Autobranchia</taxon>
        <taxon>Heteroconchia</taxon>
        <taxon>Palaeoheterodonta</taxon>
        <taxon>Unionida</taxon>
        <taxon>Unionoidea</taxon>
        <taxon>Unionidae</taxon>
        <taxon>Ambleminae</taxon>
        <taxon>Lampsilini</taxon>
        <taxon>Potamilus</taxon>
    </lineage>
</organism>
<protein>
    <submittedName>
        <fullName evidence="2">Uncharacterized protein</fullName>
    </submittedName>
</protein>
<keyword evidence="1" id="KW-0732">Signal</keyword>
<reference evidence="2" key="1">
    <citation type="journal article" date="2021" name="Genome Biol. Evol.">
        <title>A High-Quality Reference Genome for a Parasitic Bivalve with Doubly Uniparental Inheritance (Bivalvia: Unionida).</title>
        <authorList>
            <person name="Smith C.H."/>
        </authorList>
    </citation>
    <scope>NUCLEOTIDE SEQUENCE</scope>
    <source>
        <strain evidence="2">CHS0354</strain>
    </source>
</reference>
<proteinExistence type="predicted"/>
<evidence type="ECO:0000313" key="3">
    <source>
        <dbReference type="Proteomes" id="UP001195483"/>
    </source>
</evidence>
<feature type="chain" id="PRO_5042150397" evidence="1">
    <location>
        <begin position="22"/>
        <end position="99"/>
    </location>
</feature>
<comment type="caution">
    <text evidence="2">The sequence shown here is derived from an EMBL/GenBank/DDBJ whole genome shotgun (WGS) entry which is preliminary data.</text>
</comment>
<reference evidence="2" key="3">
    <citation type="submission" date="2023-05" db="EMBL/GenBank/DDBJ databases">
        <authorList>
            <person name="Smith C.H."/>
        </authorList>
    </citation>
    <scope>NUCLEOTIDE SEQUENCE</scope>
    <source>
        <strain evidence="2">CHS0354</strain>
        <tissue evidence="2">Mantle</tissue>
    </source>
</reference>
<dbReference type="EMBL" id="JAEAOA010002350">
    <property type="protein sequence ID" value="KAK3601900.1"/>
    <property type="molecule type" value="Genomic_DNA"/>
</dbReference>
<accession>A0AAE0T275</accession>
<gene>
    <name evidence="2" type="ORF">CHS0354_041838</name>
</gene>
<dbReference type="Proteomes" id="UP001195483">
    <property type="component" value="Unassembled WGS sequence"/>
</dbReference>
<evidence type="ECO:0000256" key="1">
    <source>
        <dbReference type="SAM" id="SignalP"/>
    </source>
</evidence>
<sequence length="99" mass="11702">MKEILVVTFCLLLVVVLETRGFPYSDFQDDLFDNSDLIELSDNDLRRQIRGWESKKLSPRRFFHVYGKRNALDNDMSDPLLSNLNLDQSHDADQWYYGQ</sequence>
<reference evidence="2" key="2">
    <citation type="journal article" date="2021" name="Genome Biol. Evol.">
        <title>Developing a high-quality reference genome for a parasitic bivalve with doubly uniparental inheritance (Bivalvia: Unionida).</title>
        <authorList>
            <person name="Smith C.H."/>
        </authorList>
    </citation>
    <scope>NUCLEOTIDE SEQUENCE</scope>
    <source>
        <strain evidence="2">CHS0354</strain>
        <tissue evidence="2">Mantle</tissue>
    </source>
</reference>
<name>A0AAE0T275_9BIVA</name>
<evidence type="ECO:0000313" key="2">
    <source>
        <dbReference type="EMBL" id="KAK3601900.1"/>
    </source>
</evidence>
<dbReference type="AlphaFoldDB" id="A0AAE0T275"/>